<feature type="compositionally biased region" description="Basic and acidic residues" evidence="1">
    <location>
        <begin position="91"/>
        <end position="102"/>
    </location>
</feature>
<dbReference type="AlphaFoldDB" id="A0A8H7EQT9"/>
<evidence type="ECO:0000313" key="4">
    <source>
        <dbReference type="Proteomes" id="UP000605846"/>
    </source>
</evidence>
<dbReference type="Pfam" id="PF08241">
    <property type="entry name" value="Methyltransf_11"/>
    <property type="match status" value="1"/>
</dbReference>
<gene>
    <name evidence="3" type="ORF">EC973_005834</name>
</gene>
<feature type="domain" description="Methyltransferase type 11" evidence="2">
    <location>
        <begin position="158"/>
        <end position="229"/>
    </location>
</feature>
<evidence type="ECO:0000256" key="1">
    <source>
        <dbReference type="SAM" id="MobiDB-lite"/>
    </source>
</evidence>
<dbReference type="EMBL" id="JABAYA010000034">
    <property type="protein sequence ID" value="KAF7728607.1"/>
    <property type="molecule type" value="Genomic_DNA"/>
</dbReference>
<dbReference type="SUPFAM" id="SSF53335">
    <property type="entry name" value="S-adenosyl-L-methionine-dependent methyltransferases"/>
    <property type="match status" value="1"/>
</dbReference>
<dbReference type="InterPro" id="IPR029063">
    <property type="entry name" value="SAM-dependent_MTases_sf"/>
</dbReference>
<name>A0A8H7EQT9_9FUNG</name>
<feature type="region of interest" description="Disordered" evidence="1">
    <location>
        <begin position="77"/>
        <end position="133"/>
    </location>
</feature>
<dbReference type="OrthoDB" id="506498at2759"/>
<dbReference type="PANTHER" id="PTHR43591:SF24">
    <property type="entry name" value="2-METHOXY-6-POLYPRENYL-1,4-BENZOQUINOL METHYLASE, MITOCHONDRIAL"/>
    <property type="match status" value="1"/>
</dbReference>
<organism evidence="3 4">
    <name type="scientific">Apophysomyces ossiformis</name>
    <dbReference type="NCBI Taxonomy" id="679940"/>
    <lineage>
        <taxon>Eukaryota</taxon>
        <taxon>Fungi</taxon>
        <taxon>Fungi incertae sedis</taxon>
        <taxon>Mucoromycota</taxon>
        <taxon>Mucoromycotina</taxon>
        <taxon>Mucoromycetes</taxon>
        <taxon>Mucorales</taxon>
        <taxon>Mucorineae</taxon>
        <taxon>Mucoraceae</taxon>
        <taxon>Apophysomyces</taxon>
    </lineage>
</organism>
<protein>
    <recommendedName>
        <fullName evidence="2">Methyltransferase type 11 domain-containing protein</fullName>
    </recommendedName>
</protein>
<keyword evidence="4" id="KW-1185">Reference proteome</keyword>
<sequence>MIGFNVTGGEFIDLIGNSEILAPVTHKLKEGITVLNVGCGPGVWEGHPVVGMALDNCQSRFVAVDIADLLTPEASPNTETAPFVQSHHHNSKDDLIASHPDDTISNLPALSLPANNTADSSHRTTASSNLPQTNPNLFDSYFPDAQSCSPSFSSPINISPRAATSSSSARKVFDNLDVHMLNVKEQPLPFPDNSFDFVLQRLVTASYTLPDWKRIIQELTRVVKPGGYIQLVEIDYLGQQLGPKGAAWCFQCCEATRDKLNTEPRIGLHLIDLLKAAGLENVESRLVSIPLGPWGLELGGLWQQNMEMFAEATMPLLVSILDITMEECRQHWADFREELNDRKAFNNIYAAWGRKPEGQLTIDWEQCSLYPGKKELLGP</sequence>
<accession>A0A8H7EQT9</accession>
<dbReference type="CDD" id="cd02440">
    <property type="entry name" value="AdoMet_MTases"/>
    <property type="match status" value="1"/>
</dbReference>
<evidence type="ECO:0000313" key="3">
    <source>
        <dbReference type="EMBL" id="KAF7728607.1"/>
    </source>
</evidence>
<reference evidence="3" key="1">
    <citation type="submission" date="2020-01" db="EMBL/GenBank/DDBJ databases">
        <title>Genome Sequencing of Three Apophysomyces-Like Fungal Strains Confirms a Novel Fungal Genus in the Mucoromycota with divergent Burkholderia-like Endosymbiotic Bacteria.</title>
        <authorList>
            <person name="Stajich J.E."/>
            <person name="Macias A.M."/>
            <person name="Carter-House D."/>
            <person name="Lovett B."/>
            <person name="Kasson L.R."/>
            <person name="Berry K."/>
            <person name="Grigoriev I."/>
            <person name="Chang Y."/>
            <person name="Spatafora J."/>
            <person name="Kasson M.T."/>
        </authorList>
    </citation>
    <scope>NUCLEOTIDE SEQUENCE</scope>
    <source>
        <strain evidence="3">NRRL A-21654</strain>
    </source>
</reference>
<dbReference type="Gene3D" id="3.40.50.150">
    <property type="entry name" value="Vaccinia Virus protein VP39"/>
    <property type="match status" value="1"/>
</dbReference>
<dbReference type="PANTHER" id="PTHR43591">
    <property type="entry name" value="METHYLTRANSFERASE"/>
    <property type="match status" value="1"/>
</dbReference>
<dbReference type="InterPro" id="IPR013216">
    <property type="entry name" value="Methyltransf_11"/>
</dbReference>
<dbReference type="GO" id="GO:0008757">
    <property type="term" value="F:S-adenosylmethionine-dependent methyltransferase activity"/>
    <property type="evidence" value="ECO:0007669"/>
    <property type="project" value="InterPro"/>
</dbReference>
<evidence type="ECO:0000259" key="2">
    <source>
        <dbReference type="Pfam" id="PF08241"/>
    </source>
</evidence>
<feature type="compositionally biased region" description="Polar residues" evidence="1">
    <location>
        <begin position="103"/>
        <end position="133"/>
    </location>
</feature>
<dbReference type="Proteomes" id="UP000605846">
    <property type="component" value="Unassembled WGS sequence"/>
</dbReference>
<proteinExistence type="predicted"/>
<comment type="caution">
    <text evidence="3">The sequence shown here is derived from an EMBL/GenBank/DDBJ whole genome shotgun (WGS) entry which is preliminary data.</text>
</comment>